<evidence type="ECO:0008006" key="11">
    <source>
        <dbReference type="Google" id="ProtNLM"/>
    </source>
</evidence>
<dbReference type="AlphaFoldDB" id="A0AAI9TDQ3"/>
<evidence type="ECO:0000313" key="10">
    <source>
        <dbReference type="Proteomes" id="UP001227192"/>
    </source>
</evidence>
<evidence type="ECO:0000256" key="7">
    <source>
        <dbReference type="RuleBase" id="RU000461"/>
    </source>
</evidence>
<comment type="similarity">
    <text evidence="2 7">Belongs to the cytochrome P450 family.</text>
</comment>
<feature type="transmembrane region" description="Helical" evidence="8">
    <location>
        <begin position="21"/>
        <end position="49"/>
    </location>
</feature>
<proteinExistence type="inferred from homology"/>
<comment type="caution">
    <text evidence="9">The sequence shown here is derived from an EMBL/GenBank/DDBJ whole genome shotgun (WGS) entry which is preliminary data.</text>
</comment>
<evidence type="ECO:0000313" key="9">
    <source>
        <dbReference type="EMBL" id="KAJ9485207.1"/>
    </source>
</evidence>
<dbReference type="PANTHER" id="PTHR24305">
    <property type="entry name" value="CYTOCHROME P450"/>
    <property type="match status" value="1"/>
</dbReference>
<dbReference type="GO" id="GO:0043386">
    <property type="term" value="P:mycotoxin biosynthetic process"/>
    <property type="evidence" value="ECO:0007669"/>
    <property type="project" value="UniProtKB-ARBA"/>
</dbReference>
<dbReference type="PANTHER" id="PTHR24305:SF232">
    <property type="entry name" value="P450, PUTATIVE (EUROFUNG)-RELATED"/>
    <property type="match status" value="1"/>
</dbReference>
<evidence type="ECO:0000256" key="1">
    <source>
        <dbReference type="ARBA" id="ARBA00001971"/>
    </source>
</evidence>
<keyword evidence="8" id="KW-0472">Membrane</keyword>
<dbReference type="InterPro" id="IPR002401">
    <property type="entry name" value="Cyt_P450_E_grp-I"/>
</dbReference>
<dbReference type="PRINTS" id="PR00385">
    <property type="entry name" value="P450"/>
</dbReference>
<evidence type="ECO:0000256" key="6">
    <source>
        <dbReference type="PIRSR" id="PIRSR602401-1"/>
    </source>
</evidence>
<evidence type="ECO:0000256" key="3">
    <source>
        <dbReference type="ARBA" id="ARBA00022723"/>
    </source>
</evidence>
<evidence type="ECO:0000256" key="5">
    <source>
        <dbReference type="ARBA" id="ARBA00023004"/>
    </source>
</evidence>
<dbReference type="Pfam" id="PF00067">
    <property type="entry name" value="p450"/>
    <property type="match status" value="2"/>
</dbReference>
<protein>
    <recommendedName>
        <fullName evidence="11">Cytochrome P450</fullName>
    </recommendedName>
</protein>
<keyword evidence="8" id="KW-1133">Transmembrane helix</keyword>
<keyword evidence="5 6" id="KW-0408">Iron</keyword>
<keyword evidence="8" id="KW-0812">Transmembrane</keyword>
<reference evidence="9" key="1">
    <citation type="submission" date="2015-06" db="EMBL/GenBank/DDBJ databases">
        <authorList>
            <person name="Nguyen H."/>
        </authorList>
    </citation>
    <scope>NUCLEOTIDE SEQUENCE</scope>
    <source>
        <strain evidence="9">DAOM 180753</strain>
    </source>
</reference>
<organism evidence="9 10">
    <name type="scientific">Penicillium thymicola</name>
    <dbReference type="NCBI Taxonomy" id="293382"/>
    <lineage>
        <taxon>Eukaryota</taxon>
        <taxon>Fungi</taxon>
        <taxon>Dikarya</taxon>
        <taxon>Ascomycota</taxon>
        <taxon>Pezizomycotina</taxon>
        <taxon>Eurotiomycetes</taxon>
        <taxon>Eurotiomycetidae</taxon>
        <taxon>Eurotiales</taxon>
        <taxon>Aspergillaceae</taxon>
        <taxon>Penicillium</taxon>
    </lineage>
</organism>
<dbReference type="GO" id="GO:0004497">
    <property type="term" value="F:monooxygenase activity"/>
    <property type="evidence" value="ECO:0007669"/>
    <property type="project" value="UniProtKB-KW"/>
</dbReference>
<dbReference type="InterPro" id="IPR001128">
    <property type="entry name" value="Cyt_P450"/>
</dbReference>
<keyword evidence="7" id="KW-0503">Monooxygenase</keyword>
<dbReference type="InterPro" id="IPR036396">
    <property type="entry name" value="Cyt_P450_sf"/>
</dbReference>
<comment type="cofactor">
    <cofactor evidence="1 6">
        <name>heme</name>
        <dbReference type="ChEBI" id="CHEBI:30413"/>
    </cofactor>
</comment>
<evidence type="ECO:0000256" key="4">
    <source>
        <dbReference type="ARBA" id="ARBA00023002"/>
    </source>
</evidence>
<dbReference type="GO" id="GO:0016705">
    <property type="term" value="F:oxidoreductase activity, acting on paired donors, with incorporation or reduction of molecular oxygen"/>
    <property type="evidence" value="ECO:0007669"/>
    <property type="project" value="InterPro"/>
</dbReference>
<keyword evidence="10" id="KW-1185">Reference proteome</keyword>
<dbReference type="Proteomes" id="UP001227192">
    <property type="component" value="Unassembled WGS sequence"/>
</dbReference>
<keyword evidence="3 6" id="KW-0479">Metal-binding</keyword>
<dbReference type="InterPro" id="IPR017972">
    <property type="entry name" value="Cyt_P450_CS"/>
</dbReference>
<keyword evidence="6 7" id="KW-0349">Heme</keyword>
<dbReference type="PROSITE" id="PS00086">
    <property type="entry name" value="CYTOCHROME_P450"/>
    <property type="match status" value="1"/>
</dbReference>
<sequence>MESAHNETGKLLSASLHSFKLFEYAATNIVTTSILLITTLLMFTFYAALPKPIPGVPYTQKSRWSPFGDAVDFVNYTKQTGEGFRWFATKSRELQSPIFQVFLGPFRKPIVVVADIQELIDISSRRTKEFDRGGFLTEWVGILFPEGTISMPSHDKFKQQRNTWAVTMTSQFLNTVSARTIHQHTISLVRLWATKVALAKGRPFEVIWTAATGDDLGLITRRIEAAEKTPHIDDFGDKDEAAQLSSPNHLPSIVEVCHTLVEHLQNMRGSVWLTATKIWISFLPSWKKAWQIKESVMMQLIQTSRSRFASSSDVQHEATCAMDEIFKREARAEAKGQASTVREMIDETFAYIVGGHETTQDTTKWSMKYLTAYQEKQRQLREQLLEMFPGANANNLPSYQEIVSTENPFVEASIQELIRIALTAPSWTRRTTQQVMLLGHLIPPGIDVFGAPSVQSLEDMDDYDIEPQLRSASSKPRATSKWDRKTKGIYQPERWLDTQGNYDGYAGPMLPFGAGPRGCFGQRLARLELRMMIIMLVLSFEFKPIPEKYASFRAEEVINRGPAITYIRPVLRA</sequence>
<dbReference type="GO" id="GO:0020037">
    <property type="term" value="F:heme binding"/>
    <property type="evidence" value="ECO:0007669"/>
    <property type="project" value="InterPro"/>
</dbReference>
<keyword evidence="4 7" id="KW-0560">Oxidoreductase</keyword>
<feature type="binding site" description="axial binding residue" evidence="6">
    <location>
        <position position="519"/>
    </location>
    <ligand>
        <name>heme</name>
        <dbReference type="ChEBI" id="CHEBI:30413"/>
    </ligand>
    <ligandPart>
        <name>Fe</name>
        <dbReference type="ChEBI" id="CHEBI:18248"/>
    </ligandPart>
</feature>
<dbReference type="EMBL" id="LACB01000280">
    <property type="protein sequence ID" value="KAJ9485207.1"/>
    <property type="molecule type" value="Genomic_DNA"/>
</dbReference>
<evidence type="ECO:0000256" key="8">
    <source>
        <dbReference type="SAM" id="Phobius"/>
    </source>
</evidence>
<dbReference type="InterPro" id="IPR050121">
    <property type="entry name" value="Cytochrome_P450_monoxygenase"/>
</dbReference>
<dbReference type="PRINTS" id="PR00463">
    <property type="entry name" value="EP450I"/>
</dbReference>
<dbReference type="GO" id="GO:0005506">
    <property type="term" value="F:iron ion binding"/>
    <property type="evidence" value="ECO:0007669"/>
    <property type="project" value="InterPro"/>
</dbReference>
<reference evidence="9" key="2">
    <citation type="journal article" date="2016" name="Fungal Biol.">
        <title>Ochratoxin A production by Penicillium thymicola.</title>
        <authorList>
            <person name="Nguyen H.D.T."/>
            <person name="McMullin D.R."/>
            <person name="Ponomareva E."/>
            <person name="Riley R."/>
            <person name="Pomraning K.R."/>
            <person name="Baker S.E."/>
            <person name="Seifert K.A."/>
        </authorList>
    </citation>
    <scope>NUCLEOTIDE SEQUENCE</scope>
    <source>
        <strain evidence="9">DAOM 180753</strain>
    </source>
</reference>
<gene>
    <name evidence="9" type="ORF">VN97_g8148</name>
</gene>
<dbReference type="SUPFAM" id="SSF48264">
    <property type="entry name" value="Cytochrome P450"/>
    <property type="match status" value="1"/>
</dbReference>
<accession>A0AAI9TDQ3</accession>
<name>A0AAI9TDQ3_PENTH</name>
<evidence type="ECO:0000256" key="2">
    <source>
        <dbReference type="ARBA" id="ARBA00010617"/>
    </source>
</evidence>
<dbReference type="Gene3D" id="1.10.630.10">
    <property type="entry name" value="Cytochrome P450"/>
    <property type="match status" value="1"/>
</dbReference>